<feature type="region of interest" description="Disordered" evidence="1">
    <location>
        <begin position="1"/>
        <end position="32"/>
    </location>
</feature>
<accession>A0A0G4EIZ0</accession>
<sequence length="281" mass="30326">MDEQLRESDAPAPAQARDVAPDPLPKRLSDLRDPHSSGFITADQVRTSVSLRLDSYGSIALAATVFGGYGLYPLIGLNESTWNSQYLFTLYTSALLAATCMNCFSILVLTWLQYSGTRLIADGSFAVVTFLRNTDGPRKSAVRAFVTSVPLILVAMGLQIVDKTDQLTFTIAVIAIALASIGMTVVLLRIKAVYHMVKLESPSTPLVELQQLHHLAHHAAQAADSDAEAAEIKSESGVREMAGGRLPHAPAPLEPRHYRTPVYYGPSEKAAGARPDGSHSR</sequence>
<evidence type="ECO:0000256" key="1">
    <source>
        <dbReference type="SAM" id="MobiDB-lite"/>
    </source>
</evidence>
<dbReference type="EMBL" id="CDMY01000243">
    <property type="protein sequence ID" value="CEL96666.1"/>
    <property type="molecule type" value="Genomic_DNA"/>
</dbReference>
<reference evidence="3 4" key="1">
    <citation type="submission" date="2014-11" db="EMBL/GenBank/DDBJ databases">
        <authorList>
            <person name="Zhu J."/>
            <person name="Qi W."/>
            <person name="Song R."/>
        </authorList>
    </citation>
    <scope>NUCLEOTIDE SEQUENCE [LARGE SCALE GENOMIC DNA]</scope>
</reference>
<feature type="region of interest" description="Disordered" evidence="1">
    <location>
        <begin position="224"/>
        <end position="281"/>
    </location>
</feature>
<dbReference type="Proteomes" id="UP000041254">
    <property type="component" value="Unassembled WGS sequence"/>
</dbReference>
<dbReference type="VEuPathDB" id="CryptoDB:Vbra_7646"/>
<keyword evidence="2" id="KW-0472">Membrane</keyword>
<evidence type="ECO:0000313" key="4">
    <source>
        <dbReference type="Proteomes" id="UP000041254"/>
    </source>
</evidence>
<feature type="transmembrane region" description="Helical" evidence="2">
    <location>
        <begin position="141"/>
        <end position="161"/>
    </location>
</feature>
<proteinExistence type="predicted"/>
<dbReference type="InParanoid" id="A0A0G4EIZ0"/>
<feature type="transmembrane region" description="Helical" evidence="2">
    <location>
        <begin position="56"/>
        <end position="75"/>
    </location>
</feature>
<name>A0A0G4EIZ0_VITBC</name>
<feature type="transmembrane region" description="Helical" evidence="2">
    <location>
        <begin position="167"/>
        <end position="188"/>
    </location>
</feature>
<feature type="transmembrane region" description="Helical" evidence="2">
    <location>
        <begin position="87"/>
        <end position="112"/>
    </location>
</feature>
<keyword evidence="2" id="KW-1133">Transmembrane helix</keyword>
<evidence type="ECO:0000313" key="3">
    <source>
        <dbReference type="EMBL" id="CEL96666.1"/>
    </source>
</evidence>
<gene>
    <name evidence="3" type="ORF">Vbra_7646</name>
</gene>
<organism evidence="3 4">
    <name type="scientific">Vitrella brassicaformis (strain CCMP3155)</name>
    <dbReference type="NCBI Taxonomy" id="1169540"/>
    <lineage>
        <taxon>Eukaryota</taxon>
        <taxon>Sar</taxon>
        <taxon>Alveolata</taxon>
        <taxon>Colpodellida</taxon>
        <taxon>Vitrellaceae</taxon>
        <taxon>Vitrella</taxon>
    </lineage>
</organism>
<keyword evidence="4" id="KW-1185">Reference proteome</keyword>
<evidence type="ECO:0000256" key="2">
    <source>
        <dbReference type="SAM" id="Phobius"/>
    </source>
</evidence>
<protein>
    <submittedName>
        <fullName evidence="3">Uncharacterized protein</fullName>
    </submittedName>
</protein>
<dbReference type="AlphaFoldDB" id="A0A0G4EIZ0"/>
<keyword evidence="2" id="KW-0812">Transmembrane</keyword>